<evidence type="ECO:0000313" key="12">
    <source>
        <dbReference type="Proteomes" id="UP001519342"/>
    </source>
</evidence>
<evidence type="ECO:0000313" key="11">
    <source>
        <dbReference type="EMBL" id="MBP1925091.1"/>
    </source>
</evidence>
<dbReference type="EMBL" id="JAGGKS010000002">
    <property type="protein sequence ID" value="MBP1925091.1"/>
    <property type="molecule type" value="Genomic_DNA"/>
</dbReference>
<evidence type="ECO:0000256" key="6">
    <source>
        <dbReference type="ARBA" id="ARBA00022692"/>
    </source>
</evidence>
<proteinExistence type="inferred from homology"/>
<keyword evidence="4 10" id="KW-0328">Glycosyltransferase</keyword>
<keyword evidence="8 10" id="KW-0472">Membrane</keyword>
<dbReference type="Gene3D" id="3.90.550.10">
    <property type="entry name" value="Spore Coat Polysaccharide Biosynthesis Protein SpsA, Chain A"/>
    <property type="match status" value="1"/>
</dbReference>
<keyword evidence="5 10" id="KW-0808">Transferase</keyword>
<evidence type="ECO:0000256" key="1">
    <source>
        <dbReference type="ARBA" id="ARBA00004651"/>
    </source>
</evidence>
<dbReference type="InterPro" id="IPR029044">
    <property type="entry name" value="Nucleotide-diphossugar_trans"/>
</dbReference>
<dbReference type="PANTHER" id="PTHR43630:SF1">
    <property type="entry name" value="POLY-BETA-1,6-N-ACETYL-D-GLUCOSAMINE SYNTHASE"/>
    <property type="match status" value="1"/>
</dbReference>
<dbReference type="NCBIfam" id="TIGR03937">
    <property type="entry name" value="PgaC_IcaA"/>
    <property type="match status" value="1"/>
</dbReference>
<sequence length="417" mass="48956">MILFKDMPRLMQIIQAYIFWYPFLMSLFWIAGSVIFSMFRENDNEINIENYNWPKISILVPCYNEGETIAETIEFLSKLSYPDFEIIAVNDGSRDFTESILIELSEKYDCLKVISCRENRGKANALHIAAHAAESEYLLCVDSDALLDDKAPYYLIKHFLERGERVGAVTGNPRIRNRDTLLSKLQLVEYASIIGSIKRAQRILGKIMTVSGVIVAFRKKALIDVELWDRDMITEDIAVSWKLQKKFWDIRYEPRALCWMLVPETLSGIWKQRVRWAQGSQEVILKHWDVFKDWRQRRIWPIYIEQVMSILWSVLWLIVSICFIFSATSLKQLLIWISFNSFAMVLMSNIQLFMSLRNDSRYDKVLKYYLWAAWYPTVYWMVNVFVVISAIPKSIKSRIKGGYATWNSPDRGMRSSL</sequence>
<dbReference type="RefSeq" id="WP_245210321.1">
    <property type="nucleotide sequence ID" value="NZ_JAGGKS010000002.1"/>
</dbReference>
<dbReference type="PANTHER" id="PTHR43630">
    <property type="entry name" value="POLY-BETA-1,6-N-ACETYL-D-GLUCOSAMINE SYNTHASE"/>
    <property type="match status" value="1"/>
</dbReference>
<organism evidence="11 12">
    <name type="scientific">Sedimentibacter acidaminivorans</name>
    <dbReference type="NCBI Taxonomy" id="913099"/>
    <lineage>
        <taxon>Bacteria</taxon>
        <taxon>Bacillati</taxon>
        <taxon>Bacillota</taxon>
        <taxon>Tissierellia</taxon>
        <taxon>Sedimentibacter</taxon>
    </lineage>
</organism>
<evidence type="ECO:0000256" key="2">
    <source>
        <dbReference type="ARBA" id="ARBA00006739"/>
    </source>
</evidence>
<evidence type="ECO:0000256" key="8">
    <source>
        <dbReference type="ARBA" id="ARBA00023136"/>
    </source>
</evidence>
<comment type="subcellular location">
    <subcellularLocation>
        <location evidence="1 10">Cell membrane</location>
        <topology evidence="1 10">Multi-pass membrane protein</topology>
    </subcellularLocation>
</comment>
<evidence type="ECO:0000256" key="9">
    <source>
        <dbReference type="NCBIfam" id="TIGR03937"/>
    </source>
</evidence>
<gene>
    <name evidence="11" type="ORF">J2Z76_000948</name>
</gene>
<comment type="similarity">
    <text evidence="2 10">Belongs to the glycosyltransferase 2 family.</text>
</comment>
<dbReference type="InterPro" id="IPR023853">
    <property type="entry name" value="PGA_PgaC/IcaA"/>
</dbReference>
<evidence type="ECO:0000256" key="3">
    <source>
        <dbReference type="ARBA" id="ARBA00022475"/>
    </source>
</evidence>
<keyword evidence="6 10" id="KW-0812">Transmembrane</keyword>
<evidence type="ECO:0000256" key="10">
    <source>
        <dbReference type="RuleBase" id="RU364028"/>
    </source>
</evidence>
<dbReference type="CDD" id="cd06423">
    <property type="entry name" value="CESA_like"/>
    <property type="match status" value="1"/>
</dbReference>
<dbReference type="SUPFAM" id="SSF53448">
    <property type="entry name" value="Nucleotide-diphospho-sugar transferases"/>
    <property type="match status" value="1"/>
</dbReference>
<comment type="caution">
    <text evidence="11">The sequence shown here is derived from an EMBL/GenBank/DDBJ whole genome shotgun (WGS) entry which is preliminary data.</text>
</comment>
<dbReference type="EC" id="2.4.1.-" evidence="10"/>
<keyword evidence="7 10" id="KW-1133">Transmembrane helix</keyword>
<name>A0ABS4GBM0_9FIRM</name>
<feature type="transmembrane region" description="Helical" evidence="10">
    <location>
        <begin position="333"/>
        <end position="356"/>
    </location>
</feature>
<dbReference type="Proteomes" id="UP001519342">
    <property type="component" value="Unassembled WGS sequence"/>
</dbReference>
<accession>A0ABS4GBM0</accession>
<dbReference type="Pfam" id="PF13641">
    <property type="entry name" value="Glyco_tranf_2_3"/>
    <property type="match status" value="1"/>
</dbReference>
<feature type="transmembrane region" description="Helical" evidence="10">
    <location>
        <begin position="368"/>
        <end position="391"/>
    </location>
</feature>
<protein>
    <recommendedName>
        <fullName evidence="9 10">Poly-beta-1,6-N-acetyl-D-glucosamine synthase</fullName>
        <shortName evidence="10">Poly-beta-1,6-GlcNAc synthase</shortName>
        <ecNumber evidence="10">2.4.1.-</ecNumber>
    </recommendedName>
</protein>
<dbReference type="GO" id="GO:0016757">
    <property type="term" value="F:glycosyltransferase activity"/>
    <property type="evidence" value="ECO:0007669"/>
    <property type="project" value="UniProtKB-KW"/>
</dbReference>
<keyword evidence="12" id="KW-1185">Reference proteome</keyword>
<evidence type="ECO:0000256" key="5">
    <source>
        <dbReference type="ARBA" id="ARBA00022679"/>
    </source>
</evidence>
<feature type="transmembrane region" description="Helical" evidence="10">
    <location>
        <begin position="20"/>
        <end position="39"/>
    </location>
</feature>
<reference evidence="11 12" key="1">
    <citation type="submission" date="2021-03" db="EMBL/GenBank/DDBJ databases">
        <title>Genomic Encyclopedia of Type Strains, Phase IV (KMG-IV): sequencing the most valuable type-strain genomes for metagenomic binning, comparative biology and taxonomic classification.</title>
        <authorList>
            <person name="Goeker M."/>
        </authorList>
    </citation>
    <scope>NUCLEOTIDE SEQUENCE [LARGE SCALE GENOMIC DNA]</scope>
    <source>
        <strain evidence="11 12">DSM 24004</strain>
    </source>
</reference>
<keyword evidence="3 10" id="KW-1003">Cell membrane</keyword>
<evidence type="ECO:0000256" key="4">
    <source>
        <dbReference type="ARBA" id="ARBA00022676"/>
    </source>
</evidence>
<evidence type="ECO:0000256" key="7">
    <source>
        <dbReference type="ARBA" id="ARBA00022989"/>
    </source>
</evidence>
<feature type="transmembrane region" description="Helical" evidence="10">
    <location>
        <begin position="302"/>
        <end position="327"/>
    </location>
</feature>